<dbReference type="SUPFAM" id="SSF54928">
    <property type="entry name" value="RNA-binding domain, RBD"/>
    <property type="match status" value="1"/>
</dbReference>
<evidence type="ECO:0000256" key="1">
    <source>
        <dbReference type="ARBA" id="ARBA00022737"/>
    </source>
</evidence>
<name>A0AAV8YDP4_9CUCU</name>
<keyword evidence="2" id="KW-0694">RNA-binding</keyword>
<dbReference type="InterPro" id="IPR035979">
    <property type="entry name" value="RBD_domain_sf"/>
</dbReference>
<evidence type="ECO:0000313" key="5">
    <source>
        <dbReference type="Proteomes" id="UP001162162"/>
    </source>
</evidence>
<evidence type="ECO:0000313" key="4">
    <source>
        <dbReference type="EMBL" id="KAJ8948708.1"/>
    </source>
</evidence>
<dbReference type="InterPro" id="IPR012677">
    <property type="entry name" value="Nucleotide-bd_a/b_plait_sf"/>
</dbReference>
<feature type="compositionally biased region" description="Low complexity" evidence="3">
    <location>
        <begin position="252"/>
        <end position="268"/>
    </location>
</feature>
<dbReference type="AlphaFoldDB" id="A0AAV8YDP4"/>
<dbReference type="GO" id="GO:0003723">
    <property type="term" value="F:RNA binding"/>
    <property type="evidence" value="ECO:0007669"/>
    <property type="project" value="UniProtKB-KW"/>
</dbReference>
<feature type="compositionally biased region" description="Basic and acidic residues" evidence="3">
    <location>
        <begin position="1"/>
        <end position="17"/>
    </location>
</feature>
<feature type="compositionally biased region" description="Basic residues" evidence="3">
    <location>
        <begin position="203"/>
        <end position="212"/>
    </location>
</feature>
<feature type="compositionally biased region" description="Basic and acidic residues" evidence="3">
    <location>
        <begin position="213"/>
        <end position="223"/>
    </location>
</feature>
<dbReference type="PANTHER" id="PTHR13976">
    <property type="entry name" value="HETEROGENEOUS NUCLEAR RIBONUCLEOPROTEIN-RELATED"/>
    <property type="match status" value="1"/>
</dbReference>
<organism evidence="4 5">
    <name type="scientific">Aromia moschata</name>
    <dbReference type="NCBI Taxonomy" id="1265417"/>
    <lineage>
        <taxon>Eukaryota</taxon>
        <taxon>Metazoa</taxon>
        <taxon>Ecdysozoa</taxon>
        <taxon>Arthropoda</taxon>
        <taxon>Hexapoda</taxon>
        <taxon>Insecta</taxon>
        <taxon>Pterygota</taxon>
        <taxon>Neoptera</taxon>
        <taxon>Endopterygota</taxon>
        <taxon>Coleoptera</taxon>
        <taxon>Polyphaga</taxon>
        <taxon>Cucujiformia</taxon>
        <taxon>Chrysomeloidea</taxon>
        <taxon>Cerambycidae</taxon>
        <taxon>Cerambycinae</taxon>
        <taxon>Callichromatini</taxon>
        <taxon>Aromia</taxon>
    </lineage>
</organism>
<evidence type="ECO:0000256" key="3">
    <source>
        <dbReference type="SAM" id="MobiDB-lite"/>
    </source>
</evidence>
<comment type="caution">
    <text evidence="4">The sequence shown here is derived from an EMBL/GenBank/DDBJ whole genome shotgun (WGS) entry which is preliminary data.</text>
</comment>
<feature type="compositionally biased region" description="Basic and acidic residues" evidence="3">
    <location>
        <begin position="233"/>
        <end position="250"/>
    </location>
</feature>
<reference evidence="4" key="1">
    <citation type="journal article" date="2023" name="Insect Mol. Biol.">
        <title>Genome sequencing provides insights into the evolution of gene families encoding plant cell wall-degrading enzymes in longhorned beetles.</title>
        <authorList>
            <person name="Shin N.R."/>
            <person name="Okamura Y."/>
            <person name="Kirsch R."/>
            <person name="Pauchet Y."/>
        </authorList>
    </citation>
    <scope>NUCLEOTIDE SEQUENCE</scope>
    <source>
        <strain evidence="4">AMC_N1</strain>
    </source>
</reference>
<keyword evidence="1" id="KW-0677">Repeat</keyword>
<accession>A0AAV8YDP4</accession>
<dbReference type="Gene3D" id="3.30.70.330">
    <property type="match status" value="1"/>
</dbReference>
<evidence type="ECO:0008006" key="6">
    <source>
        <dbReference type="Google" id="ProtNLM"/>
    </source>
</evidence>
<dbReference type="Proteomes" id="UP001162162">
    <property type="component" value="Unassembled WGS sequence"/>
</dbReference>
<gene>
    <name evidence="4" type="ORF">NQ318_017876</name>
</gene>
<protein>
    <recommendedName>
        <fullName evidence="6">RRM domain-containing protein</fullName>
    </recommendedName>
</protein>
<dbReference type="InterPro" id="IPR050666">
    <property type="entry name" value="ESRP"/>
</dbReference>
<evidence type="ECO:0000256" key="2">
    <source>
        <dbReference type="ARBA" id="ARBA00022884"/>
    </source>
</evidence>
<proteinExistence type="predicted"/>
<sequence length="329" mass="37015">MELRYNGRETTEDDPRLGRPSVSKMDKNIEKSGYLGLLDTVKMSVIIRLQNLPWSANALDIRQYFQGLSIPEGGVHIVGGEQGRRFHSLQVDIIVFAILCDTAGRHRFSSVVLCRNTDEDARQAFTRNNGKIKEIQISLMLSSRTEMQRVIEAARAQSYAAFMQVAPTPAAVPMPAAVPAIVPAAVPEIKKEAKDAKSDRKDSRRRSRSKSRDRKDRSRDRDRKDKRHRDRSRSRSRDRKDRRRREEESQSRPLPLQRQGPQKQGPPQALRGEDRPSLPEGPQEADAGSVGQPEPAQESDGNYAHGFASQHPRNLPGFAGPGQENPEFP</sequence>
<dbReference type="EMBL" id="JAPWTK010000131">
    <property type="protein sequence ID" value="KAJ8948708.1"/>
    <property type="molecule type" value="Genomic_DNA"/>
</dbReference>
<feature type="compositionally biased region" description="Basic and acidic residues" evidence="3">
    <location>
        <begin position="191"/>
        <end position="202"/>
    </location>
</feature>
<feature type="region of interest" description="Disordered" evidence="3">
    <location>
        <begin position="191"/>
        <end position="329"/>
    </location>
</feature>
<feature type="region of interest" description="Disordered" evidence="3">
    <location>
        <begin position="1"/>
        <end position="23"/>
    </location>
</feature>
<keyword evidence="5" id="KW-1185">Reference proteome</keyword>